<proteinExistence type="predicted"/>
<evidence type="ECO:0000313" key="2">
    <source>
        <dbReference type="Proteomes" id="UP001576776"/>
    </source>
</evidence>
<gene>
    <name evidence="1" type="ORF">ACE1B6_28205</name>
</gene>
<dbReference type="Proteomes" id="UP001576776">
    <property type="component" value="Unassembled WGS sequence"/>
</dbReference>
<evidence type="ECO:0000313" key="1">
    <source>
        <dbReference type="EMBL" id="MFB2939152.1"/>
    </source>
</evidence>
<reference evidence="1 2" key="1">
    <citation type="submission" date="2024-09" db="EMBL/GenBank/DDBJ databases">
        <title>Floridaenema gen nov. (Aerosakkonemataceae, Aerosakkonematales ord. nov., Cyanobacteria) from benthic tropical and subtropical fresh waters, with the description of four new species.</title>
        <authorList>
            <person name="Moretto J.A."/>
            <person name="Berthold D.E."/>
            <person name="Lefler F.W."/>
            <person name="Huang I.-S."/>
            <person name="Laughinghouse H. IV."/>
        </authorList>
    </citation>
    <scope>NUCLEOTIDE SEQUENCE [LARGE SCALE GENOMIC DNA]</scope>
    <source>
        <strain evidence="1 2">BLCC-F154</strain>
    </source>
</reference>
<evidence type="ECO:0008006" key="3">
    <source>
        <dbReference type="Google" id="ProtNLM"/>
    </source>
</evidence>
<organism evidence="1 2">
    <name type="scientific">Floridaenema fluviatile BLCC-F154</name>
    <dbReference type="NCBI Taxonomy" id="3153640"/>
    <lineage>
        <taxon>Bacteria</taxon>
        <taxon>Bacillati</taxon>
        <taxon>Cyanobacteriota</taxon>
        <taxon>Cyanophyceae</taxon>
        <taxon>Oscillatoriophycideae</taxon>
        <taxon>Aerosakkonematales</taxon>
        <taxon>Aerosakkonemataceae</taxon>
        <taxon>Floridanema</taxon>
        <taxon>Floridanema fluviatile</taxon>
    </lineage>
</organism>
<name>A0ABV4YJZ7_9CYAN</name>
<dbReference type="EMBL" id="JBHFNS010000094">
    <property type="protein sequence ID" value="MFB2939152.1"/>
    <property type="molecule type" value="Genomic_DNA"/>
</dbReference>
<accession>A0ABV4YJZ7</accession>
<comment type="caution">
    <text evidence="1">The sequence shown here is derived from an EMBL/GenBank/DDBJ whole genome shotgun (WGS) entry which is preliminary data.</text>
</comment>
<dbReference type="RefSeq" id="WP_413260631.1">
    <property type="nucleotide sequence ID" value="NZ_JBHFNS010000094.1"/>
</dbReference>
<keyword evidence="2" id="KW-1185">Reference proteome</keyword>
<sequence length="83" mass="9810">MNQLLCLQELSASCGWRLWGEVRFILLLCFHLRSLPVLPTPNRVDISQLINAQYVYKKWVRAIGKTQYYISIEQIYHTYECSS</sequence>
<protein>
    <recommendedName>
        <fullName evidence="3">Secreted protein</fullName>
    </recommendedName>
</protein>